<gene>
    <name evidence="4" type="ORF">DW252_10980</name>
    <name evidence="3" type="ORF">DW656_16590</name>
    <name evidence="2" type="ORF">DWX03_05260</name>
    <name evidence="1" type="ORF">DXD67_07130</name>
</gene>
<dbReference type="Proteomes" id="UP000284579">
    <property type="component" value="Unassembled WGS sequence"/>
</dbReference>
<evidence type="ECO:0000313" key="8">
    <source>
        <dbReference type="Proteomes" id="UP000286595"/>
    </source>
</evidence>
<proteinExistence type="predicted"/>
<evidence type="ECO:0000313" key="7">
    <source>
        <dbReference type="Proteomes" id="UP000284579"/>
    </source>
</evidence>
<protein>
    <submittedName>
        <fullName evidence="1">Uncharacterized protein</fullName>
    </submittedName>
</protein>
<evidence type="ECO:0000313" key="6">
    <source>
        <dbReference type="Proteomes" id="UP000283360"/>
    </source>
</evidence>
<evidence type="ECO:0000313" key="5">
    <source>
        <dbReference type="Proteomes" id="UP000260655"/>
    </source>
</evidence>
<evidence type="ECO:0000313" key="3">
    <source>
        <dbReference type="EMBL" id="RHF79634.1"/>
    </source>
</evidence>
<dbReference type="Proteomes" id="UP000286595">
    <property type="component" value="Unassembled WGS sequence"/>
</dbReference>
<evidence type="ECO:0000313" key="1">
    <source>
        <dbReference type="EMBL" id="RGJ24256.1"/>
    </source>
</evidence>
<dbReference type="Proteomes" id="UP000283360">
    <property type="component" value="Unassembled WGS sequence"/>
</dbReference>
<evidence type="ECO:0000313" key="2">
    <source>
        <dbReference type="EMBL" id="RGT91289.1"/>
    </source>
</evidence>
<keyword evidence="6" id="KW-1185">Reference proteome</keyword>
<dbReference type="Proteomes" id="UP000260655">
    <property type="component" value="Unassembled WGS sequence"/>
</dbReference>
<organism evidence="1 5">
    <name type="scientific">Coprococcus comes</name>
    <dbReference type="NCBI Taxonomy" id="410072"/>
    <lineage>
        <taxon>Bacteria</taxon>
        <taxon>Bacillati</taxon>
        <taxon>Bacillota</taxon>
        <taxon>Clostridia</taxon>
        <taxon>Lachnospirales</taxon>
        <taxon>Lachnospiraceae</taxon>
        <taxon>Coprococcus</taxon>
    </lineage>
</organism>
<name>A0A3E4GR96_9FIRM</name>
<dbReference type="EMBL" id="QRHO01000045">
    <property type="protein sequence ID" value="RHF79634.1"/>
    <property type="molecule type" value="Genomic_DNA"/>
</dbReference>
<comment type="caution">
    <text evidence="1">The sequence shown here is derived from an EMBL/GenBank/DDBJ whole genome shotgun (WGS) entry which is preliminary data.</text>
</comment>
<dbReference type="AlphaFoldDB" id="A0A3E4GR96"/>
<sequence length="63" mass="7386">MRNICVGKLKIHKMKKRADTKLYRQSREKIYIKGIGQRHMPDFLGGHPDNLTEFISYRITGVP</sequence>
<dbReference type="EMBL" id="QRXJ01000005">
    <property type="protein sequence ID" value="RGT91289.1"/>
    <property type="molecule type" value="Genomic_DNA"/>
</dbReference>
<evidence type="ECO:0000313" key="4">
    <source>
        <dbReference type="EMBL" id="RHG59796.1"/>
    </source>
</evidence>
<reference evidence="5 6" key="1">
    <citation type="submission" date="2018-08" db="EMBL/GenBank/DDBJ databases">
        <title>A genome reference for cultivated species of the human gut microbiota.</title>
        <authorList>
            <person name="Zou Y."/>
            <person name="Xue W."/>
            <person name="Luo G."/>
        </authorList>
    </citation>
    <scope>NUCLEOTIDE SEQUENCE [LARGE SCALE GENOMIC DNA]</scope>
    <source>
        <strain evidence="2 6">AF18-12LB</strain>
        <strain evidence="4 8">AM22-12LB</strain>
        <strain evidence="3 7">AM23-3</strain>
        <strain evidence="1 5">TM07-19</strain>
    </source>
</reference>
<dbReference type="EMBL" id="QRIM01000012">
    <property type="protein sequence ID" value="RHG59796.1"/>
    <property type="molecule type" value="Genomic_DNA"/>
</dbReference>
<accession>A0A3E4GR96</accession>
<dbReference type="EMBL" id="QSOV01000005">
    <property type="protein sequence ID" value="RGJ24256.1"/>
    <property type="molecule type" value="Genomic_DNA"/>
</dbReference>